<evidence type="ECO:0000256" key="1">
    <source>
        <dbReference type="ARBA" id="ARBA00022603"/>
    </source>
</evidence>
<evidence type="ECO:0000313" key="6">
    <source>
        <dbReference type="EMBL" id="PIR06349.1"/>
    </source>
</evidence>
<dbReference type="AlphaFoldDB" id="A0A2H0NBS3"/>
<comment type="caution">
    <text evidence="6">The sequence shown here is derived from an EMBL/GenBank/DDBJ whole genome shotgun (WGS) entry which is preliminary data.</text>
</comment>
<dbReference type="Gene3D" id="3.40.50.150">
    <property type="entry name" value="Vaccinia Virus protein VP39"/>
    <property type="match status" value="1"/>
</dbReference>
<evidence type="ECO:0000256" key="2">
    <source>
        <dbReference type="ARBA" id="ARBA00022679"/>
    </source>
</evidence>
<keyword evidence="4" id="KW-1133">Transmembrane helix</keyword>
<evidence type="ECO:0000256" key="3">
    <source>
        <dbReference type="ARBA" id="ARBA00022691"/>
    </source>
</evidence>
<dbReference type="Pfam" id="PF08123">
    <property type="entry name" value="DOT1"/>
    <property type="match status" value="1"/>
</dbReference>
<protein>
    <recommendedName>
        <fullName evidence="5">DOT1 domain-containing protein</fullName>
    </recommendedName>
</protein>
<evidence type="ECO:0000256" key="4">
    <source>
        <dbReference type="SAM" id="Phobius"/>
    </source>
</evidence>
<dbReference type="GO" id="GO:0032259">
    <property type="term" value="P:methylation"/>
    <property type="evidence" value="ECO:0007669"/>
    <property type="project" value="UniProtKB-KW"/>
</dbReference>
<dbReference type="PANTHER" id="PTHR13610">
    <property type="entry name" value="METHYLTRANSFERASE DOMAIN-CONTAINING PROTEIN"/>
    <property type="match status" value="1"/>
</dbReference>
<gene>
    <name evidence="6" type="ORF">COV54_02605</name>
</gene>
<reference evidence="6 7" key="1">
    <citation type="submission" date="2017-09" db="EMBL/GenBank/DDBJ databases">
        <title>Depth-based differentiation of microbial function through sediment-hosted aquifers and enrichment of novel symbionts in the deep terrestrial subsurface.</title>
        <authorList>
            <person name="Probst A.J."/>
            <person name="Ladd B."/>
            <person name="Jarett J.K."/>
            <person name="Geller-Mcgrath D.E."/>
            <person name="Sieber C.M."/>
            <person name="Emerson J.B."/>
            <person name="Anantharaman K."/>
            <person name="Thomas B.C."/>
            <person name="Malmstrom R."/>
            <person name="Stieglmeier M."/>
            <person name="Klingl A."/>
            <person name="Woyke T."/>
            <person name="Ryan C.M."/>
            <person name="Banfield J.F."/>
        </authorList>
    </citation>
    <scope>NUCLEOTIDE SEQUENCE [LARGE SCALE GENOMIC DNA]</scope>
    <source>
        <strain evidence="6">CG11_big_fil_rev_8_21_14_0_20_38_23</strain>
    </source>
</reference>
<keyword evidence="4" id="KW-0472">Membrane</keyword>
<keyword evidence="2" id="KW-0808">Transferase</keyword>
<dbReference type="InterPro" id="IPR029063">
    <property type="entry name" value="SAM-dependent_MTases_sf"/>
</dbReference>
<evidence type="ECO:0000259" key="5">
    <source>
        <dbReference type="Pfam" id="PF08123"/>
    </source>
</evidence>
<keyword evidence="4" id="KW-0812">Transmembrane</keyword>
<accession>A0A2H0NBS3</accession>
<feature type="transmembrane region" description="Helical" evidence="4">
    <location>
        <begin position="12"/>
        <end position="39"/>
    </location>
</feature>
<dbReference type="EMBL" id="PCWR01000057">
    <property type="protein sequence ID" value="PIR06349.1"/>
    <property type="molecule type" value="Genomic_DNA"/>
</dbReference>
<keyword evidence="3" id="KW-0949">S-adenosyl-L-methionine</keyword>
<sequence>MTGIFSLVSKAIPLLEFLLIIVLFFLVLMALFFYVSLFYSEILGAPFVSLRKKYLKEILKFGGLKEEDVLFDFGSGDGRVLITAVENFGIKKAVGFEASPCVYWLSKFFIKIRGLNSKIKIFPQNFLKIEKEEFEEATFVFLYLFPKPVEKLFKSQLFQLKPGTKILCVSFSPKLENHYYRLLKSEKVGWHTIYLYQKI</sequence>
<keyword evidence="1" id="KW-0489">Methyltransferase</keyword>
<feature type="domain" description="DOT1" evidence="5">
    <location>
        <begin position="50"/>
        <end position="169"/>
    </location>
</feature>
<organism evidence="6 7">
    <name type="scientific">Candidatus Jorgensenbacteria bacterium CG11_big_fil_rev_8_21_14_0_20_38_23</name>
    <dbReference type="NCBI Taxonomy" id="1974594"/>
    <lineage>
        <taxon>Bacteria</taxon>
        <taxon>Candidatus Joergenseniibacteriota</taxon>
    </lineage>
</organism>
<dbReference type="SUPFAM" id="SSF53335">
    <property type="entry name" value="S-adenosyl-L-methionine-dependent methyltransferases"/>
    <property type="match status" value="1"/>
</dbReference>
<proteinExistence type="predicted"/>
<dbReference type="PANTHER" id="PTHR13610:SF11">
    <property type="entry name" value="METHYLTRANSFERASE DOMAIN-CONTAINING PROTEIN"/>
    <property type="match status" value="1"/>
</dbReference>
<dbReference type="InterPro" id="IPR026170">
    <property type="entry name" value="FAM173A/B"/>
</dbReference>
<evidence type="ECO:0000313" key="7">
    <source>
        <dbReference type="Proteomes" id="UP000228867"/>
    </source>
</evidence>
<dbReference type="Proteomes" id="UP000228867">
    <property type="component" value="Unassembled WGS sequence"/>
</dbReference>
<dbReference type="GO" id="GO:0031151">
    <property type="term" value="F:histone H3K79 methyltransferase activity"/>
    <property type="evidence" value="ECO:0007669"/>
    <property type="project" value="InterPro"/>
</dbReference>
<name>A0A2H0NBS3_9BACT</name>
<dbReference type="InterPro" id="IPR025789">
    <property type="entry name" value="DOT1_dom"/>
</dbReference>